<dbReference type="FunFam" id="3.20.20.450:FF:000001">
    <property type="entry name" value="Cyclic di-GMP phosphodiesterase yahA"/>
    <property type="match status" value="1"/>
</dbReference>
<dbReference type="InterPro" id="IPR000160">
    <property type="entry name" value="GGDEF_dom"/>
</dbReference>
<dbReference type="PROSITE" id="PS50887">
    <property type="entry name" value="GGDEF"/>
    <property type="match status" value="1"/>
</dbReference>
<feature type="domain" description="PAC" evidence="2">
    <location>
        <begin position="118"/>
        <end position="170"/>
    </location>
</feature>
<dbReference type="SMART" id="SM00052">
    <property type="entry name" value="EAL"/>
    <property type="match status" value="1"/>
</dbReference>
<accession>A0A3R9RCC7</accession>
<dbReference type="CDD" id="cd01948">
    <property type="entry name" value="EAL"/>
    <property type="match status" value="1"/>
</dbReference>
<organism evidence="5 6">
    <name type="scientific">Salibacterium salarium</name>
    <dbReference type="NCBI Taxonomy" id="284579"/>
    <lineage>
        <taxon>Bacteria</taxon>
        <taxon>Bacillati</taxon>
        <taxon>Bacillota</taxon>
        <taxon>Bacilli</taxon>
        <taxon>Bacillales</taxon>
        <taxon>Bacillaceae</taxon>
    </lineage>
</organism>
<dbReference type="PROSITE" id="PS50112">
    <property type="entry name" value="PAS"/>
    <property type="match status" value="1"/>
</dbReference>
<dbReference type="Pfam" id="PF13426">
    <property type="entry name" value="PAS_9"/>
    <property type="match status" value="1"/>
</dbReference>
<dbReference type="InterPro" id="IPR000700">
    <property type="entry name" value="PAS-assoc_C"/>
</dbReference>
<dbReference type="SMART" id="SM00267">
    <property type="entry name" value="GGDEF"/>
    <property type="match status" value="1"/>
</dbReference>
<dbReference type="SUPFAM" id="SSF55073">
    <property type="entry name" value="Nucleotide cyclase"/>
    <property type="match status" value="1"/>
</dbReference>
<feature type="domain" description="PAS" evidence="1">
    <location>
        <begin position="60"/>
        <end position="101"/>
    </location>
</feature>
<name>A0A3R9RCC7_9BACI</name>
<dbReference type="NCBIfam" id="TIGR00229">
    <property type="entry name" value="sensory_box"/>
    <property type="match status" value="2"/>
</dbReference>
<dbReference type="AlphaFoldDB" id="A0A3R9RCC7"/>
<dbReference type="PANTHER" id="PTHR44757">
    <property type="entry name" value="DIGUANYLATE CYCLASE DGCP"/>
    <property type="match status" value="1"/>
</dbReference>
<dbReference type="InterPro" id="IPR029787">
    <property type="entry name" value="Nucleotide_cyclase"/>
</dbReference>
<sequence>MCKGGCVMEIPLYNPNTMPEILKKIEEEWKQQRVKTTPEISKSLYQLKDFISALDQSLLISVMDENGVITDVNTLFSEVSGYPRSKIIGTYHHFLKSDYHPGSFFEKMWDTIKKGHVWEGEIKNQHKEGDTYWLKTSIFPFFNEGGNVYRSIAVMKDVTEEKQQEAKKRESVQDDYYEILNHMDSLVFKVRQREETFVYSFFAGKLKRRFSVKPEKLYGKTAFEIFSEEEAYILESYYREAFSGENCSFEINLFHTYFYISLSPIYQNGRVKEIVGTAIDIDEKKQTEQQVHHMTYHTVLTGLPNRQKLLDDLTCHITKEEPFQLIMIDLDQFKQINDSSGHKVGDDVLKQAAKRLQRKQFPVYHLGADEFALITFQPNDVVDSLFESFKEPFISEEIAYYVTISVGVSHYPVHGKSSLEMLKNVDTALYTAKEKGRNLCCVYEDQMNEHITEKIYMTNNIRKALSNDEFELYYQPQVCLKTNKIVGVEALIRWNHPEEGIISPGKFIPIAENSGLIIPIGEMVLEKALTQLQLWRKQGYSQLRMSVNIAAEHFNQSHFANTVQTMLENARVPAKQLELELTENSLLKNTGLTTNTLHTLRRMGVHLSIDDFGIGYSSLSYLRHFPLTTLKIDKSFMNHINEKEKDRALISSIIHLAGSLGMRVIAEGVETKETFQFLQQEKCDEMQGFYFSKPMPAADIEKLLKNYYF</sequence>
<dbReference type="PROSITE" id="PS50113">
    <property type="entry name" value="PAC"/>
    <property type="match status" value="1"/>
</dbReference>
<keyword evidence="6" id="KW-1185">Reference proteome</keyword>
<dbReference type="CDD" id="cd00130">
    <property type="entry name" value="PAS"/>
    <property type="match status" value="1"/>
</dbReference>
<dbReference type="Gene3D" id="3.20.20.450">
    <property type="entry name" value="EAL domain"/>
    <property type="match status" value="1"/>
</dbReference>
<dbReference type="InterPro" id="IPR001633">
    <property type="entry name" value="EAL_dom"/>
</dbReference>
<dbReference type="InterPro" id="IPR052155">
    <property type="entry name" value="Biofilm_reg_signaling"/>
</dbReference>
<proteinExistence type="predicted"/>
<dbReference type="SUPFAM" id="SSF55785">
    <property type="entry name" value="PYP-like sensor domain (PAS domain)"/>
    <property type="match status" value="2"/>
</dbReference>
<dbReference type="SMART" id="SM00086">
    <property type="entry name" value="PAC"/>
    <property type="match status" value="2"/>
</dbReference>
<evidence type="ECO:0000259" key="3">
    <source>
        <dbReference type="PROSITE" id="PS50883"/>
    </source>
</evidence>
<dbReference type="NCBIfam" id="TIGR00254">
    <property type="entry name" value="GGDEF"/>
    <property type="match status" value="1"/>
</dbReference>
<dbReference type="OrthoDB" id="9759607at2"/>
<gene>
    <name evidence="5" type="ORF">D7Z54_16205</name>
</gene>
<dbReference type="CDD" id="cd01949">
    <property type="entry name" value="GGDEF"/>
    <property type="match status" value="1"/>
</dbReference>
<dbReference type="InterPro" id="IPR035919">
    <property type="entry name" value="EAL_sf"/>
</dbReference>
<dbReference type="PANTHER" id="PTHR44757:SF2">
    <property type="entry name" value="BIOFILM ARCHITECTURE MAINTENANCE PROTEIN MBAA"/>
    <property type="match status" value="1"/>
</dbReference>
<dbReference type="InterPro" id="IPR043128">
    <property type="entry name" value="Rev_trsase/Diguanyl_cyclase"/>
</dbReference>
<dbReference type="InterPro" id="IPR035965">
    <property type="entry name" value="PAS-like_dom_sf"/>
</dbReference>
<dbReference type="Proteomes" id="UP000275076">
    <property type="component" value="Unassembled WGS sequence"/>
</dbReference>
<evidence type="ECO:0000313" key="5">
    <source>
        <dbReference type="EMBL" id="RSL32202.1"/>
    </source>
</evidence>
<dbReference type="PROSITE" id="PS50883">
    <property type="entry name" value="EAL"/>
    <property type="match status" value="1"/>
</dbReference>
<evidence type="ECO:0000259" key="4">
    <source>
        <dbReference type="PROSITE" id="PS50887"/>
    </source>
</evidence>
<comment type="caution">
    <text evidence="5">The sequence shown here is derived from an EMBL/GenBank/DDBJ whole genome shotgun (WGS) entry which is preliminary data.</text>
</comment>
<dbReference type="Gene3D" id="3.30.70.270">
    <property type="match status" value="1"/>
</dbReference>
<evidence type="ECO:0000259" key="1">
    <source>
        <dbReference type="PROSITE" id="PS50112"/>
    </source>
</evidence>
<dbReference type="Pfam" id="PF00990">
    <property type="entry name" value="GGDEF"/>
    <property type="match status" value="1"/>
</dbReference>
<feature type="domain" description="GGDEF" evidence="4">
    <location>
        <begin position="321"/>
        <end position="445"/>
    </location>
</feature>
<dbReference type="Pfam" id="PF00563">
    <property type="entry name" value="EAL"/>
    <property type="match status" value="1"/>
</dbReference>
<reference evidence="5 6" key="1">
    <citation type="submission" date="2018-10" db="EMBL/GenBank/DDBJ databases">
        <title>Draft genome sequence of Bacillus salarius IM0101, isolated from a hypersaline soil in Inner Mongolia, China.</title>
        <authorList>
            <person name="Yamprayoonswat W."/>
            <person name="Boonvisut S."/>
            <person name="Jumpathong W."/>
            <person name="Sittihan S."/>
            <person name="Ruangsuj P."/>
            <person name="Wanthongcharoen S."/>
            <person name="Thongpramul N."/>
            <person name="Pimmason S."/>
            <person name="Yu B."/>
            <person name="Yasawong M."/>
        </authorList>
    </citation>
    <scope>NUCLEOTIDE SEQUENCE [LARGE SCALE GENOMIC DNA]</scope>
    <source>
        <strain evidence="5 6">IM0101</strain>
    </source>
</reference>
<evidence type="ECO:0000259" key="2">
    <source>
        <dbReference type="PROSITE" id="PS50113"/>
    </source>
</evidence>
<evidence type="ECO:0000313" key="6">
    <source>
        <dbReference type="Proteomes" id="UP000275076"/>
    </source>
</evidence>
<dbReference type="Gene3D" id="3.30.450.20">
    <property type="entry name" value="PAS domain"/>
    <property type="match status" value="2"/>
</dbReference>
<dbReference type="InterPro" id="IPR000014">
    <property type="entry name" value="PAS"/>
</dbReference>
<dbReference type="InterPro" id="IPR001610">
    <property type="entry name" value="PAC"/>
</dbReference>
<protein>
    <submittedName>
        <fullName evidence="5">EAL domain-containing protein</fullName>
    </submittedName>
</protein>
<dbReference type="EMBL" id="RBVX01000016">
    <property type="protein sequence ID" value="RSL32202.1"/>
    <property type="molecule type" value="Genomic_DNA"/>
</dbReference>
<feature type="domain" description="EAL" evidence="3">
    <location>
        <begin position="454"/>
        <end position="708"/>
    </location>
</feature>
<dbReference type="SUPFAM" id="SSF141868">
    <property type="entry name" value="EAL domain-like"/>
    <property type="match status" value="1"/>
</dbReference>